<evidence type="ECO:0000256" key="9">
    <source>
        <dbReference type="ARBA" id="ARBA00023136"/>
    </source>
</evidence>
<keyword evidence="11 12" id="KW-0407">Ion channel</keyword>
<dbReference type="AlphaFoldDB" id="A0A9N9MYG6"/>
<evidence type="ECO:0000256" key="4">
    <source>
        <dbReference type="ARBA" id="ARBA00022461"/>
    </source>
</evidence>
<evidence type="ECO:0000256" key="2">
    <source>
        <dbReference type="ARBA" id="ARBA00007193"/>
    </source>
</evidence>
<keyword evidence="7" id="KW-0915">Sodium</keyword>
<evidence type="ECO:0000313" key="15">
    <source>
        <dbReference type="Proteomes" id="UP001152799"/>
    </source>
</evidence>
<keyword evidence="3 12" id="KW-0813">Transport</keyword>
<feature type="transmembrane region" description="Helical" evidence="13">
    <location>
        <begin position="340"/>
        <end position="362"/>
    </location>
</feature>
<keyword evidence="6 13" id="KW-1133">Transmembrane helix</keyword>
<keyword evidence="15" id="KW-1185">Reference proteome</keyword>
<sequence>MPQRPLDYVSEQELLVTKNVISNIFTTAETKPNISELATATEVLEKNGYEEIKNIFKRVSQSCDELIVKCSWDQKPIECNKIFEETFTAQGRCCSFNYLGKDSLKQAKYAIYYGASTGLKVQIMPDFNKRNMAGVIVSYKCYRDMIIELMQISVHNPEDFPGGDDNMKKVLPLGRINYVQVKALQRKCSKEVKNLSIVHRKCLYSDERKLEYFGGYSYSNCLCLCEAFTAIEKCGCVPYYYDFMYEMDSCNLGDISCLKNISDDLISNNCNCPAQCEDDYYNFVLASSKFANKSKLWMLNNTFNYNENSIVLNIFFSSNWQTVWVRDVITSITYLISSFGGVYCLFLGCSIISLVEIFYYFIGKFVIQNLKPNNEIQAKRIFTIHDSWKSKEPVVPFIN</sequence>
<evidence type="ECO:0000256" key="10">
    <source>
        <dbReference type="ARBA" id="ARBA00023201"/>
    </source>
</evidence>
<gene>
    <name evidence="14" type="ORF">CEUTPL_LOCUS13257</name>
</gene>
<keyword evidence="4 12" id="KW-0894">Sodium channel</keyword>
<dbReference type="PANTHER" id="PTHR11690:SF237">
    <property type="entry name" value="PICKPOCKET 16-RELATED"/>
    <property type="match status" value="1"/>
</dbReference>
<dbReference type="GO" id="GO:0005886">
    <property type="term" value="C:plasma membrane"/>
    <property type="evidence" value="ECO:0007669"/>
    <property type="project" value="TreeGrafter"/>
</dbReference>
<evidence type="ECO:0000256" key="12">
    <source>
        <dbReference type="RuleBase" id="RU000679"/>
    </source>
</evidence>
<evidence type="ECO:0000256" key="5">
    <source>
        <dbReference type="ARBA" id="ARBA00022692"/>
    </source>
</evidence>
<evidence type="ECO:0000256" key="3">
    <source>
        <dbReference type="ARBA" id="ARBA00022448"/>
    </source>
</evidence>
<keyword evidence="5 12" id="KW-0812">Transmembrane</keyword>
<evidence type="ECO:0000256" key="7">
    <source>
        <dbReference type="ARBA" id="ARBA00023053"/>
    </source>
</evidence>
<comment type="subcellular location">
    <subcellularLocation>
        <location evidence="1">Membrane</location>
        <topology evidence="1">Multi-pass membrane protein</topology>
    </subcellularLocation>
</comment>
<evidence type="ECO:0000256" key="11">
    <source>
        <dbReference type="ARBA" id="ARBA00023303"/>
    </source>
</evidence>
<evidence type="ECO:0000256" key="8">
    <source>
        <dbReference type="ARBA" id="ARBA00023065"/>
    </source>
</evidence>
<comment type="similarity">
    <text evidence="2 12">Belongs to the amiloride-sensitive sodium channel (TC 1.A.6) family.</text>
</comment>
<accession>A0A9N9MYG6</accession>
<keyword evidence="9 13" id="KW-0472">Membrane</keyword>
<keyword evidence="8 12" id="KW-0406">Ion transport</keyword>
<dbReference type="Gene3D" id="2.60.470.10">
    <property type="entry name" value="Acid-sensing ion channels like domains"/>
    <property type="match status" value="1"/>
</dbReference>
<dbReference type="Gene3D" id="1.10.287.820">
    <property type="entry name" value="Acid-sensing ion channel domain"/>
    <property type="match status" value="1"/>
</dbReference>
<evidence type="ECO:0000256" key="1">
    <source>
        <dbReference type="ARBA" id="ARBA00004141"/>
    </source>
</evidence>
<evidence type="ECO:0000313" key="14">
    <source>
        <dbReference type="EMBL" id="CAG9772855.1"/>
    </source>
</evidence>
<dbReference type="InterPro" id="IPR001873">
    <property type="entry name" value="ENaC"/>
</dbReference>
<dbReference type="Proteomes" id="UP001152799">
    <property type="component" value="Chromosome 8"/>
</dbReference>
<organism evidence="14 15">
    <name type="scientific">Ceutorhynchus assimilis</name>
    <name type="common">cabbage seed weevil</name>
    <dbReference type="NCBI Taxonomy" id="467358"/>
    <lineage>
        <taxon>Eukaryota</taxon>
        <taxon>Metazoa</taxon>
        <taxon>Ecdysozoa</taxon>
        <taxon>Arthropoda</taxon>
        <taxon>Hexapoda</taxon>
        <taxon>Insecta</taxon>
        <taxon>Pterygota</taxon>
        <taxon>Neoptera</taxon>
        <taxon>Endopterygota</taxon>
        <taxon>Coleoptera</taxon>
        <taxon>Polyphaga</taxon>
        <taxon>Cucujiformia</taxon>
        <taxon>Curculionidae</taxon>
        <taxon>Ceutorhynchinae</taxon>
        <taxon>Ceutorhynchus</taxon>
    </lineage>
</organism>
<name>A0A9N9MYG6_9CUCU</name>
<keyword evidence="10 12" id="KW-0739">Sodium transport</keyword>
<protein>
    <recommendedName>
        <fullName evidence="16">Sodium channel protein Nach</fullName>
    </recommendedName>
</protein>
<dbReference type="EMBL" id="OU892284">
    <property type="protein sequence ID" value="CAG9772855.1"/>
    <property type="molecule type" value="Genomic_DNA"/>
</dbReference>
<dbReference type="Pfam" id="PF00858">
    <property type="entry name" value="ASC"/>
    <property type="match status" value="1"/>
</dbReference>
<dbReference type="PANTHER" id="PTHR11690">
    <property type="entry name" value="AMILORIDE-SENSITIVE SODIUM CHANNEL-RELATED"/>
    <property type="match status" value="1"/>
</dbReference>
<proteinExistence type="inferred from homology"/>
<evidence type="ECO:0000256" key="6">
    <source>
        <dbReference type="ARBA" id="ARBA00022989"/>
    </source>
</evidence>
<evidence type="ECO:0008006" key="16">
    <source>
        <dbReference type="Google" id="ProtNLM"/>
    </source>
</evidence>
<dbReference type="GO" id="GO:0015280">
    <property type="term" value="F:ligand-gated sodium channel activity"/>
    <property type="evidence" value="ECO:0007669"/>
    <property type="project" value="TreeGrafter"/>
</dbReference>
<evidence type="ECO:0000256" key="13">
    <source>
        <dbReference type="SAM" id="Phobius"/>
    </source>
</evidence>
<dbReference type="OrthoDB" id="6502088at2759"/>
<reference evidence="14" key="1">
    <citation type="submission" date="2022-01" db="EMBL/GenBank/DDBJ databases">
        <authorList>
            <person name="King R."/>
        </authorList>
    </citation>
    <scope>NUCLEOTIDE SEQUENCE</scope>
</reference>